<dbReference type="PANTHER" id="PTHR45436">
    <property type="entry name" value="SENSOR HISTIDINE KINASE YKOH"/>
    <property type="match status" value="1"/>
</dbReference>
<name>A0A6S6PHC5_ACEAC</name>
<dbReference type="InterPro" id="IPR036097">
    <property type="entry name" value="HisK_dim/P_sf"/>
</dbReference>
<keyword evidence="6 11" id="KW-0812">Transmembrane</keyword>
<protein>
    <recommendedName>
        <fullName evidence="3">histidine kinase</fullName>
        <ecNumber evidence="3">2.7.13.3</ecNumber>
    </recommendedName>
</protein>
<dbReference type="InterPro" id="IPR036890">
    <property type="entry name" value="HATPase_C_sf"/>
</dbReference>
<feature type="domain" description="Histidine kinase" evidence="12">
    <location>
        <begin position="197"/>
        <end position="408"/>
    </location>
</feature>
<keyword evidence="10 11" id="KW-0472">Membrane</keyword>
<dbReference type="InterPro" id="IPR003594">
    <property type="entry name" value="HATPase_dom"/>
</dbReference>
<keyword evidence="7 14" id="KW-0418">Kinase</keyword>
<evidence type="ECO:0000256" key="7">
    <source>
        <dbReference type="ARBA" id="ARBA00022777"/>
    </source>
</evidence>
<dbReference type="PANTHER" id="PTHR45436:SF8">
    <property type="entry name" value="HISTIDINE KINASE"/>
    <property type="match status" value="1"/>
</dbReference>
<evidence type="ECO:0000256" key="3">
    <source>
        <dbReference type="ARBA" id="ARBA00012438"/>
    </source>
</evidence>
<comment type="subcellular location">
    <subcellularLocation>
        <location evidence="2">Membrane</location>
    </subcellularLocation>
</comment>
<dbReference type="InterPro" id="IPR005467">
    <property type="entry name" value="His_kinase_dom"/>
</dbReference>
<dbReference type="Pfam" id="PF02518">
    <property type="entry name" value="HATPase_c"/>
    <property type="match status" value="1"/>
</dbReference>
<keyword evidence="4" id="KW-0597">Phosphoprotein</keyword>
<dbReference type="SUPFAM" id="SSF158472">
    <property type="entry name" value="HAMP domain-like"/>
    <property type="match status" value="1"/>
</dbReference>
<evidence type="ECO:0000256" key="1">
    <source>
        <dbReference type="ARBA" id="ARBA00000085"/>
    </source>
</evidence>
<feature type="domain" description="HAMP" evidence="13">
    <location>
        <begin position="136"/>
        <end position="189"/>
    </location>
</feature>
<dbReference type="Proteomes" id="UP000515220">
    <property type="component" value="Chromosome"/>
</dbReference>
<evidence type="ECO:0000256" key="2">
    <source>
        <dbReference type="ARBA" id="ARBA00004370"/>
    </source>
</evidence>
<evidence type="ECO:0000313" key="15">
    <source>
        <dbReference type="Proteomes" id="UP000515220"/>
    </source>
</evidence>
<dbReference type="CDD" id="cd00075">
    <property type="entry name" value="HATPase"/>
    <property type="match status" value="1"/>
</dbReference>
<evidence type="ECO:0000256" key="6">
    <source>
        <dbReference type="ARBA" id="ARBA00022692"/>
    </source>
</evidence>
<dbReference type="PROSITE" id="PS50885">
    <property type="entry name" value="HAMP"/>
    <property type="match status" value="1"/>
</dbReference>
<sequence length="415" mass="45471">MHNIDQDLTSEVSEAFGARQEPHDVLHLEPNVRTFIVTDQDYRYLLQDRRGHVVAGNLPTLPPVSGFRWIDDTTPGLEKGQRYYGLGEKLDDGGYYFVAHDTSPIDTLNESVLETILLGFAAFVFCGVGGGLLMGILVRRRLLLIGQAVQTIQKGDLTARLPVAAGQDELDDLCSMFNAVLDQNERLVESLRQVSNDIAHDMRTPLTRLRHRLQQLVSGPQMEVKSEANLAIEDLDASLEMFSSLLQLAEIEAAGNVTRQEAVDLSEEVNKCLEIFGSAPEDSEHHIDAELVRHIMIHVDVVLLRQLVSNILDNALLHTPAGTSITVSVRKTAGQALLCVADNGPGVPAALLHKLPERFFRLDRSRTTPGTGLGISLARAIAERFGGSLLLEDNAPGLRVLVSFPLSDGRITGRS</sequence>
<dbReference type="EMBL" id="AP023326">
    <property type="protein sequence ID" value="BCI66320.1"/>
    <property type="molecule type" value="Genomic_DNA"/>
</dbReference>
<dbReference type="AlphaFoldDB" id="A0A6S6PHC5"/>
<dbReference type="GO" id="GO:0005886">
    <property type="term" value="C:plasma membrane"/>
    <property type="evidence" value="ECO:0007669"/>
    <property type="project" value="TreeGrafter"/>
</dbReference>
<evidence type="ECO:0000256" key="4">
    <source>
        <dbReference type="ARBA" id="ARBA00022553"/>
    </source>
</evidence>
<dbReference type="SMART" id="SM00304">
    <property type="entry name" value="HAMP"/>
    <property type="match status" value="1"/>
</dbReference>
<dbReference type="InterPro" id="IPR003660">
    <property type="entry name" value="HAMP_dom"/>
</dbReference>
<accession>A0A6S6PHC5</accession>
<dbReference type="EC" id="2.7.13.3" evidence="3"/>
<evidence type="ECO:0000313" key="14">
    <source>
        <dbReference type="EMBL" id="BCI66320.1"/>
    </source>
</evidence>
<dbReference type="CDD" id="cd00082">
    <property type="entry name" value="HisKA"/>
    <property type="match status" value="1"/>
</dbReference>
<evidence type="ECO:0000256" key="10">
    <source>
        <dbReference type="ARBA" id="ARBA00023136"/>
    </source>
</evidence>
<dbReference type="Gene3D" id="3.30.565.10">
    <property type="entry name" value="Histidine kinase-like ATPase, C-terminal domain"/>
    <property type="match status" value="1"/>
</dbReference>
<comment type="catalytic activity">
    <reaction evidence="1">
        <text>ATP + protein L-histidine = ADP + protein N-phospho-L-histidine.</text>
        <dbReference type="EC" id="2.7.13.3"/>
    </reaction>
</comment>
<gene>
    <name evidence="14" type="ORF">AAJCM20276_09440</name>
</gene>
<dbReference type="Pfam" id="PF00672">
    <property type="entry name" value="HAMP"/>
    <property type="match status" value="1"/>
</dbReference>
<dbReference type="CDD" id="cd06225">
    <property type="entry name" value="HAMP"/>
    <property type="match status" value="1"/>
</dbReference>
<dbReference type="GO" id="GO:0000155">
    <property type="term" value="F:phosphorelay sensor kinase activity"/>
    <property type="evidence" value="ECO:0007669"/>
    <property type="project" value="InterPro"/>
</dbReference>
<keyword evidence="9" id="KW-0902">Two-component regulatory system</keyword>
<dbReference type="InterPro" id="IPR004358">
    <property type="entry name" value="Sig_transdc_His_kin-like_C"/>
</dbReference>
<dbReference type="SMART" id="SM00388">
    <property type="entry name" value="HisKA"/>
    <property type="match status" value="1"/>
</dbReference>
<keyword evidence="5" id="KW-0808">Transferase</keyword>
<evidence type="ECO:0000259" key="12">
    <source>
        <dbReference type="PROSITE" id="PS50109"/>
    </source>
</evidence>
<evidence type="ECO:0000256" key="9">
    <source>
        <dbReference type="ARBA" id="ARBA00023012"/>
    </source>
</evidence>
<proteinExistence type="predicted"/>
<dbReference type="SUPFAM" id="SSF47384">
    <property type="entry name" value="Homodimeric domain of signal transducing histidine kinase"/>
    <property type="match status" value="1"/>
</dbReference>
<dbReference type="PRINTS" id="PR00344">
    <property type="entry name" value="BCTRLSENSOR"/>
</dbReference>
<dbReference type="PROSITE" id="PS50109">
    <property type="entry name" value="HIS_KIN"/>
    <property type="match status" value="1"/>
</dbReference>
<dbReference type="InterPro" id="IPR003661">
    <property type="entry name" value="HisK_dim/P_dom"/>
</dbReference>
<organism evidence="14 15">
    <name type="scientific">Acetobacter aceti</name>
    <dbReference type="NCBI Taxonomy" id="435"/>
    <lineage>
        <taxon>Bacteria</taxon>
        <taxon>Pseudomonadati</taxon>
        <taxon>Pseudomonadota</taxon>
        <taxon>Alphaproteobacteria</taxon>
        <taxon>Acetobacterales</taxon>
        <taxon>Acetobacteraceae</taxon>
        <taxon>Acetobacter</taxon>
        <taxon>Acetobacter subgen. Acetobacter</taxon>
    </lineage>
</organism>
<evidence type="ECO:0000256" key="5">
    <source>
        <dbReference type="ARBA" id="ARBA00022679"/>
    </source>
</evidence>
<feature type="transmembrane region" description="Helical" evidence="11">
    <location>
        <begin position="116"/>
        <end position="138"/>
    </location>
</feature>
<dbReference type="Gene3D" id="1.10.287.130">
    <property type="match status" value="1"/>
</dbReference>
<dbReference type="InterPro" id="IPR050428">
    <property type="entry name" value="TCS_sensor_his_kinase"/>
</dbReference>
<evidence type="ECO:0000259" key="13">
    <source>
        <dbReference type="PROSITE" id="PS50885"/>
    </source>
</evidence>
<evidence type="ECO:0000256" key="11">
    <source>
        <dbReference type="SAM" id="Phobius"/>
    </source>
</evidence>
<keyword evidence="8 11" id="KW-1133">Transmembrane helix</keyword>
<reference evidence="14 15" key="1">
    <citation type="submission" date="2020-07" db="EMBL/GenBank/DDBJ databases">
        <title>Complete Genome Sequence of an acetic acid bacterium, Acetobacter aceti JCM20276.</title>
        <authorList>
            <person name="Hirose Y."/>
            <person name="Mihara H."/>
        </authorList>
    </citation>
    <scope>NUCLEOTIDE SEQUENCE [LARGE SCALE GENOMIC DNA]</scope>
    <source>
        <strain evidence="14 15">JCM20276</strain>
    </source>
</reference>
<dbReference type="SUPFAM" id="SSF55874">
    <property type="entry name" value="ATPase domain of HSP90 chaperone/DNA topoisomerase II/histidine kinase"/>
    <property type="match status" value="1"/>
</dbReference>
<evidence type="ECO:0000256" key="8">
    <source>
        <dbReference type="ARBA" id="ARBA00022989"/>
    </source>
</evidence>
<dbReference type="SMART" id="SM00387">
    <property type="entry name" value="HATPase_c"/>
    <property type="match status" value="1"/>
</dbReference>